<organism evidence="1 2">
    <name type="scientific">Paenibacillus monticola</name>
    <dbReference type="NCBI Taxonomy" id="2666075"/>
    <lineage>
        <taxon>Bacteria</taxon>
        <taxon>Bacillati</taxon>
        <taxon>Bacillota</taxon>
        <taxon>Bacilli</taxon>
        <taxon>Bacillales</taxon>
        <taxon>Paenibacillaceae</taxon>
        <taxon>Paenibacillus</taxon>
    </lineage>
</organism>
<keyword evidence="2" id="KW-1185">Reference proteome</keyword>
<accession>A0A7X2H5K6</accession>
<protein>
    <submittedName>
        <fullName evidence="1">Uncharacterized protein</fullName>
    </submittedName>
</protein>
<dbReference type="RefSeq" id="WP_154118984.1">
    <property type="nucleotide sequence ID" value="NZ_WJXB01000004.1"/>
</dbReference>
<evidence type="ECO:0000313" key="2">
    <source>
        <dbReference type="Proteomes" id="UP000463051"/>
    </source>
</evidence>
<proteinExistence type="predicted"/>
<reference evidence="1 2" key="1">
    <citation type="submission" date="2019-11" db="EMBL/GenBank/DDBJ databases">
        <title>Paenibacillus monticola sp. nov., a novel PGPR strain isolated from mountain sample in China.</title>
        <authorList>
            <person name="Zhao Q."/>
            <person name="Li H.-P."/>
            <person name="Zhang J.-L."/>
        </authorList>
    </citation>
    <scope>NUCLEOTIDE SEQUENCE [LARGE SCALE GENOMIC DNA]</scope>
    <source>
        <strain evidence="1 2">LC-T2</strain>
    </source>
</reference>
<gene>
    <name evidence="1" type="ORF">GJB61_13290</name>
</gene>
<dbReference type="EMBL" id="WJXB01000004">
    <property type="protein sequence ID" value="MRN53957.1"/>
    <property type="molecule type" value="Genomic_DNA"/>
</dbReference>
<sequence length="83" mass="9566">MLDDTGNQKTEEQSIEFKSDLSEITKKALRGINVDIKRVQFTMDQSKQKVAEQLQTVEQTNQAFQEIAYSVMSITERTNHIVM</sequence>
<dbReference type="AlphaFoldDB" id="A0A7X2H5K6"/>
<dbReference type="Proteomes" id="UP000463051">
    <property type="component" value="Unassembled WGS sequence"/>
</dbReference>
<name>A0A7X2H5K6_9BACL</name>
<evidence type="ECO:0000313" key="1">
    <source>
        <dbReference type="EMBL" id="MRN53957.1"/>
    </source>
</evidence>
<comment type="caution">
    <text evidence="1">The sequence shown here is derived from an EMBL/GenBank/DDBJ whole genome shotgun (WGS) entry which is preliminary data.</text>
</comment>